<comment type="similarity">
    <text evidence="2">Belongs to the chromate ion transporter (CHR) (TC 2.A.51) family.</text>
</comment>
<evidence type="ECO:0000256" key="4">
    <source>
        <dbReference type="ARBA" id="ARBA00022692"/>
    </source>
</evidence>
<evidence type="ECO:0000256" key="2">
    <source>
        <dbReference type="ARBA" id="ARBA00005262"/>
    </source>
</evidence>
<dbReference type="AlphaFoldDB" id="A0A4Y8IU43"/>
<organism evidence="8 9">
    <name type="scientific">Filobacillus milosensis</name>
    <dbReference type="NCBI Taxonomy" id="94137"/>
    <lineage>
        <taxon>Bacteria</taxon>
        <taxon>Bacillati</taxon>
        <taxon>Bacillota</taxon>
        <taxon>Bacilli</taxon>
        <taxon>Bacillales</taxon>
        <taxon>Bacillaceae</taxon>
        <taxon>Filobacillus</taxon>
    </lineage>
</organism>
<evidence type="ECO:0000256" key="5">
    <source>
        <dbReference type="ARBA" id="ARBA00022989"/>
    </source>
</evidence>
<dbReference type="PANTHER" id="PTHR43663">
    <property type="entry name" value="CHROMATE TRANSPORT PROTEIN-RELATED"/>
    <property type="match status" value="1"/>
</dbReference>
<dbReference type="InterPro" id="IPR003370">
    <property type="entry name" value="Chromate_transpt"/>
</dbReference>
<keyword evidence="5 7" id="KW-1133">Transmembrane helix</keyword>
<evidence type="ECO:0000256" key="7">
    <source>
        <dbReference type="SAM" id="Phobius"/>
    </source>
</evidence>
<dbReference type="Pfam" id="PF02417">
    <property type="entry name" value="Chromate_transp"/>
    <property type="match status" value="1"/>
</dbReference>
<dbReference type="GO" id="GO:0015109">
    <property type="term" value="F:chromate transmembrane transporter activity"/>
    <property type="evidence" value="ECO:0007669"/>
    <property type="project" value="InterPro"/>
</dbReference>
<protein>
    <submittedName>
        <fullName evidence="8">Chromate transporter</fullName>
    </submittedName>
</protein>
<dbReference type="EMBL" id="SOPW01000002">
    <property type="protein sequence ID" value="TFB24446.1"/>
    <property type="molecule type" value="Genomic_DNA"/>
</dbReference>
<dbReference type="PANTHER" id="PTHR43663:SF1">
    <property type="entry name" value="CHROMATE TRANSPORTER"/>
    <property type="match status" value="1"/>
</dbReference>
<feature type="transmembrane region" description="Helical" evidence="7">
    <location>
        <begin position="114"/>
        <end position="133"/>
    </location>
</feature>
<keyword evidence="3" id="KW-1003">Cell membrane</keyword>
<name>A0A4Y8IU43_9BACI</name>
<dbReference type="Proteomes" id="UP000297975">
    <property type="component" value="Unassembled WGS sequence"/>
</dbReference>
<keyword evidence="9" id="KW-1185">Reference proteome</keyword>
<sequence length="188" mass="20537">MNWKLQKDIFISFFRSSMLGYGGGPSTIPLVHKEVVDTYKWMNEDDFSDLLAVINTLPGPMLTKMAGAIGYRVGGFAGMMGALISSVLPTVLIMIFLIGFLIKFRESPVVQGMTQAITPVVGVLLLLLTVSFVRKSKTELGWMFATLLIGLSVLFYVVLNVHPAIIIVVLIGFALIKRAPKQNGGEQS</sequence>
<comment type="subcellular location">
    <subcellularLocation>
        <location evidence="1">Cell membrane</location>
        <topology evidence="1">Multi-pass membrane protein</topology>
    </subcellularLocation>
</comment>
<dbReference type="InterPro" id="IPR052518">
    <property type="entry name" value="CHR_Transporter"/>
</dbReference>
<evidence type="ECO:0000313" key="9">
    <source>
        <dbReference type="Proteomes" id="UP000297975"/>
    </source>
</evidence>
<keyword evidence="6 7" id="KW-0472">Membrane</keyword>
<evidence type="ECO:0000313" key="8">
    <source>
        <dbReference type="EMBL" id="TFB24446.1"/>
    </source>
</evidence>
<accession>A0A4Y8IU43</accession>
<evidence type="ECO:0000256" key="3">
    <source>
        <dbReference type="ARBA" id="ARBA00022475"/>
    </source>
</evidence>
<dbReference type="RefSeq" id="WP_134338804.1">
    <property type="nucleotide sequence ID" value="NZ_SOPW01000002.1"/>
</dbReference>
<evidence type="ECO:0000256" key="6">
    <source>
        <dbReference type="ARBA" id="ARBA00023136"/>
    </source>
</evidence>
<feature type="transmembrane region" description="Helical" evidence="7">
    <location>
        <begin position="73"/>
        <end position="102"/>
    </location>
</feature>
<dbReference type="OrthoDB" id="9027281at2"/>
<feature type="transmembrane region" description="Helical" evidence="7">
    <location>
        <begin position="164"/>
        <end position="180"/>
    </location>
</feature>
<evidence type="ECO:0000256" key="1">
    <source>
        <dbReference type="ARBA" id="ARBA00004651"/>
    </source>
</evidence>
<reference evidence="8 9" key="1">
    <citation type="submission" date="2019-03" db="EMBL/GenBank/DDBJ databases">
        <authorList>
            <person name="He R.-H."/>
        </authorList>
    </citation>
    <scope>NUCLEOTIDE SEQUENCE [LARGE SCALE GENOMIC DNA]</scope>
    <source>
        <strain evidence="9">SH 714</strain>
    </source>
</reference>
<dbReference type="GO" id="GO:0005886">
    <property type="term" value="C:plasma membrane"/>
    <property type="evidence" value="ECO:0007669"/>
    <property type="project" value="UniProtKB-SubCell"/>
</dbReference>
<proteinExistence type="inferred from homology"/>
<gene>
    <name evidence="8" type="ORF">E3U55_02825</name>
</gene>
<comment type="caution">
    <text evidence="8">The sequence shown here is derived from an EMBL/GenBank/DDBJ whole genome shotgun (WGS) entry which is preliminary data.</text>
</comment>
<keyword evidence="4 7" id="KW-0812">Transmembrane</keyword>